<gene>
    <name evidence="1" type="ORF">TPR58_20460</name>
</gene>
<sequence length="45" mass="4188">MYQPGSAAGPIGAGVLAGSGIQPRAQGVVVATAMPPDPVTPAAAS</sequence>
<protein>
    <submittedName>
        <fullName evidence="1">Uncharacterized protein</fullName>
    </submittedName>
</protein>
<accession>A0ABV0BE89</accession>
<organism evidence="1 2">
    <name type="scientific">Sphingomonas rustica</name>
    <dbReference type="NCBI Taxonomy" id="3103142"/>
    <lineage>
        <taxon>Bacteria</taxon>
        <taxon>Pseudomonadati</taxon>
        <taxon>Pseudomonadota</taxon>
        <taxon>Alphaproteobacteria</taxon>
        <taxon>Sphingomonadales</taxon>
        <taxon>Sphingomonadaceae</taxon>
        <taxon>Sphingomonas</taxon>
    </lineage>
</organism>
<keyword evidence="2" id="KW-1185">Reference proteome</keyword>
<evidence type="ECO:0000313" key="2">
    <source>
        <dbReference type="Proteomes" id="UP001427805"/>
    </source>
</evidence>
<evidence type="ECO:0000313" key="1">
    <source>
        <dbReference type="EMBL" id="MEN3749557.1"/>
    </source>
</evidence>
<reference evidence="1 2" key="1">
    <citation type="submission" date="2024-05" db="EMBL/GenBank/DDBJ databases">
        <title>Sphingomonas sp. HF-S3 16S ribosomal RNA gene Genome sequencing and assembly.</title>
        <authorList>
            <person name="Lee H."/>
        </authorList>
    </citation>
    <scope>NUCLEOTIDE SEQUENCE [LARGE SCALE GENOMIC DNA]</scope>
    <source>
        <strain evidence="1 2">HF-S3</strain>
    </source>
</reference>
<dbReference type="EMBL" id="JBDIZK010000015">
    <property type="protein sequence ID" value="MEN3749557.1"/>
    <property type="molecule type" value="Genomic_DNA"/>
</dbReference>
<dbReference type="Proteomes" id="UP001427805">
    <property type="component" value="Unassembled WGS sequence"/>
</dbReference>
<proteinExistence type="predicted"/>
<comment type="caution">
    <text evidence="1">The sequence shown here is derived from an EMBL/GenBank/DDBJ whole genome shotgun (WGS) entry which is preliminary data.</text>
</comment>
<name>A0ABV0BE89_9SPHN</name>